<keyword evidence="6 13" id="KW-0479">Metal-binding</keyword>
<dbReference type="FunFam" id="1.10.630.10:FF:000042">
    <property type="entry name" value="Cytochrome P450"/>
    <property type="match status" value="1"/>
</dbReference>
<evidence type="ECO:0000256" key="5">
    <source>
        <dbReference type="ARBA" id="ARBA00022617"/>
    </source>
</evidence>
<comment type="similarity">
    <text evidence="4 14">Belongs to the cytochrome P450 family.</text>
</comment>
<proteinExistence type="inferred from homology"/>
<dbReference type="PROSITE" id="PS00086">
    <property type="entry name" value="CYTOCHROME_P450"/>
    <property type="match status" value="1"/>
</dbReference>
<dbReference type="GO" id="GO:0005506">
    <property type="term" value="F:iron ion binding"/>
    <property type="evidence" value="ECO:0007669"/>
    <property type="project" value="InterPro"/>
</dbReference>
<keyword evidence="11 14" id="KW-0503">Monooxygenase</keyword>
<dbReference type="PANTHER" id="PTHR24292:SF45">
    <property type="entry name" value="CYTOCHROME P450 6G1-RELATED"/>
    <property type="match status" value="1"/>
</dbReference>
<keyword evidence="5 13" id="KW-0349">Heme</keyword>
<dbReference type="GeneID" id="115628152"/>
<keyword evidence="12" id="KW-0472">Membrane</keyword>
<dbReference type="InterPro" id="IPR002401">
    <property type="entry name" value="Cyt_P450_E_grp-I"/>
</dbReference>
<dbReference type="GO" id="GO:0004497">
    <property type="term" value="F:monooxygenase activity"/>
    <property type="evidence" value="ECO:0007669"/>
    <property type="project" value="UniProtKB-KW"/>
</dbReference>
<dbReference type="SUPFAM" id="SSF48264">
    <property type="entry name" value="Cytochrome P450"/>
    <property type="match status" value="1"/>
</dbReference>
<dbReference type="GO" id="GO:0046701">
    <property type="term" value="P:insecticide catabolic process"/>
    <property type="evidence" value="ECO:0007669"/>
    <property type="project" value="TreeGrafter"/>
</dbReference>
<accession>A0A6J2TTS8</accession>
<keyword evidence="9 14" id="KW-0560">Oxidoreductase</keyword>
<keyword evidence="8" id="KW-0492">Microsome</keyword>
<evidence type="ECO:0000256" key="2">
    <source>
        <dbReference type="ARBA" id="ARBA00004174"/>
    </source>
</evidence>
<keyword evidence="7" id="KW-0256">Endoplasmic reticulum</keyword>
<gene>
    <name evidence="16" type="primary">LOC115628152</name>
</gene>
<evidence type="ECO:0000256" key="10">
    <source>
        <dbReference type="ARBA" id="ARBA00023004"/>
    </source>
</evidence>
<protein>
    <submittedName>
        <fullName evidence="16">Probable cytochrome P450 6t3</fullName>
    </submittedName>
</protein>
<dbReference type="GO" id="GO:0016705">
    <property type="term" value="F:oxidoreductase activity, acting on paired donors, with incorporation or reduction of molecular oxygen"/>
    <property type="evidence" value="ECO:0007669"/>
    <property type="project" value="InterPro"/>
</dbReference>
<evidence type="ECO:0000256" key="9">
    <source>
        <dbReference type="ARBA" id="ARBA00023002"/>
    </source>
</evidence>
<evidence type="ECO:0000256" key="1">
    <source>
        <dbReference type="ARBA" id="ARBA00001971"/>
    </source>
</evidence>
<dbReference type="PRINTS" id="PR00463">
    <property type="entry name" value="EP450I"/>
</dbReference>
<dbReference type="GO" id="GO:0020037">
    <property type="term" value="F:heme binding"/>
    <property type="evidence" value="ECO:0007669"/>
    <property type="project" value="InterPro"/>
</dbReference>
<dbReference type="CDD" id="cd11056">
    <property type="entry name" value="CYP6-like"/>
    <property type="match status" value="1"/>
</dbReference>
<dbReference type="CTD" id="36318"/>
<evidence type="ECO:0000256" key="8">
    <source>
        <dbReference type="ARBA" id="ARBA00022848"/>
    </source>
</evidence>
<evidence type="ECO:0000256" key="4">
    <source>
        <dbReference type="ARBA" id="ARBA00010617"/>
    </source>
</evidence>
<evidence type="ECO:0000256" key="11">
    <source>
        <dbReference type="ARBA" id="ARBA00023033"/>
    </source>
</evidence>
<dbReference type="AlphaFoldDB" id="A0A6J2TTS8"/>
<dbReference type="InterPro" id="IPR001128">
    <property type="entry name" value="Cyt_P450"/>
</dbReference>
<dbReference type="GO" id="GO:0005789">
    <property type="term" value="C:endoplasmic reticulum membrane"/>
    <property type="evidence" value="ECO:0007669"/>
    <property type="project" value="UniProtKB-SubCell"/>
</dbReference>
<evidence type="ECO:0000313" key="16">
    <source>
        <dbReference type="RefSeq" id="XP_030379986.1"/>
    </source>
</evidence>
<dbReference type="InterPro" id="IPR017972">
    <property type="entry name" value="Cyt_P450_CS"/>
</dbReference>
<dbReference type="PRINTS" id="PR00385">
    <property type="entry name" value="P450"/>
</dbReference>
<keyword evidence="15" id="KW-1185">Reference proteome</keyword>
<keyword evidence="10 13" id="KW-0408">Iron</keyword>
<name>A0A6J2TTS8_DROLE</name>
<dbReference type="GO" id="GO:0046680">
    <property type="term" value="P:response to DDT"/>
    <property type="evidence" value="ECO:0007669"/>
    <property type="project" value="TreeGrafter"/>
</dbReference>
<evidence type="ECO:0000256" key="6">
    <source>
        <dbReference type="ARBA" id="ARBA00022723"/>
    </source>
</evidence>
<comment type="cofactor">
    <cofactor evidence="1 13">
        <name>heme</name>
        <dbReference type="ChEBI" id="CHEBI:30413"/>
    </cofactor>
</comment>
<evidence type="ECO:0000256" key="12">
    <source>
        <dbReference type="ARBA" id="ARBA00023136"/>
    </source>
</evidence>
<dbReference type="Proteomes" id="UP000504634">
    <property type="component" value="Unplaced"/>
</dbReference>
<sequence length="516" mass="59398">MIFLCVPITLLTLNIFAGYIWLCHRYRYFKRHNISYLPASTPFGNLKELILLRISFGELFANIYAHPSIVGANVVGFFLFHTPALVIREPKIIRLILIKHFKSFLNRYEAADDFNDELGSLTLPLAKYSKWRESRQSMSQLFTTGRIKHVMYPRMLGVVAELENYLERQLGKQDSKVIKLSEMCTLFTTDMTGSLFYGLEANGLLVGKCELREQTRRLLVPNFRKLLHFMIIFFLPQYTRLIRAKLFSKEYTHFMRDLVGTALKLCRDTKDANCKPNLIDQLLQLQRSKPPTHYVQHPDFITSQASIILLAGFETSSSLLGFALYEVAKQPQLQIHLRNELHNAFATRSSLDYSTLITLPFLNMICLEALRLYPIAAFINRELTPGDSDTKYSLQPYADFVVPKGMPAYISILGLQRDTKYWPNPLCFNPERFAPENIKNIVPMTYLPFGAGPHGCIGSRLGILQLKLGLAHILKRNRVEVCEHTIESIHFSPKAFMLEAKDNIFLRIFKDEKVKL</sequence>
<dbReference type="RefSeq" id="XP_030379986.1">
    <property type="nucleotide sequence ID" value="XM_030524126.1"/>
</dbReference>
<dbReference type="Gene3D" id="1.10.630.10">
    <property type="entry name" value="Cytochrome P450"/>
    <property type="match status" value="1"/>
</dbReference>
<evidence type="ECO:0000256" key="13">
    <source>
        <dbReference type="PIRSR" id="PIRSR602401-1"/>
    </source>
</evidence>
<dbReference type="PANTHER" id="PTHR24292">
    <property type="entry name" value="CYTOCHROME P450"/>
    <property type="match status" value="1"/>
</dbReference>
<dbReference type="Pfam" id="PF00067">
    <property type="entry name" value="p450"/>
    <property type="match status" value="1"/>
</dbReference>
<dbReference type="InterPro" id="IPR050476">
    <property type="entry name" value="Insect_CytP450_Detox"/>
</dbReference>
<feature type="binding site" description="axial binding residue" evidence="13">
    <location>
        <position position="456"/>
    </location>
    <ligand>
        <name>heme</name>
        <dbReference type="ChEBI" id="CHEBI:30413"/>
    </ligand>
    <ligandPart>
        <name>Fe</name>
        <dbReference type="ChEBI" id="CHEBI:18248"/>
    </ligandPart>
</feature>
<dbReference type="InterPro" id="IPR036396">
    <property type="entry name" value="Cyt_P450_sf"/>
</dbReference>
<evidence type="ECO:0000256" key="7">
    <source>
        <dbReference type="ARBA" id="ARBA00022824"/>
    </source>
</evidence>
<reference evidence="16" key="1">
    <citation type="submission" date="2025-08" db="UniProtKB">
        <authorList>
            <consortium name="RefSeq"/>
        </authorList>
    </citation>
    <scope>IDENTIFICATION</scope>
    <source>
        <strain evidence="16">11010-0011.00</strain>
        <tissue evidence="16">Whole body</tissue>
    </source>
</reference>
<comment type="subcellular location">
    <subcellularLocation>
        <location evidence="3">Endoplasmic reticulum membrane</location>
        <topology evidence="3">Peripheral membrane protein</topology>
    </subcellularLocation>
    <subcellularLocation>
        <location evidence="2">Microsome membrane</location>
        <topology evidence="2">Peripheral membrane protein</topology>
    </subcellularLocation>
</comment>
<evidence type="ECO:0000313" key="15">
    <source>
        <dbReference type="Proteomes" id="UP000504634"/>
    </source>
</evidence>
<organism evidence="15 16">
    <name type="scientific">Drosophila lebanonensis</name>
    <name type="common">Fruit fly</name>
    <name type="synonym">Scaptodrosophila lebanonensis</name>
    <dbReference type="NCBI Taxonomy" id="7225"/>
    <lineage>
        <taxon>Eukaryota</taxon>
        <taxon>Metazoa</taxon>
        <taxon>Ecdysozoa</taxon>
        <taxon>Arthropoda</taxon>
        <taxon>Hexapoda</taxon>
        <taxon>Insecta</taxon>
        <taxon>Pterygota</taxon>
        <taxon>Neoptera</taxon>
        <taxon>Endopterygota</taxon>
        <taxon>Diptera</taxon>
        <taxon>Brachycera</taxon>
        <taxon>Muscomorpha</taxon>
        <taxon>Ephydroidea</taxon>
        <taxon>Drosophilidae</taxon>
        <taxon>Scaptodrosophila</taxon>
    </lineage>
</organism>
<evidence type="ECO:0000256" key="14">
    <source>
        <dbReference type="RuleBase" id="RU000461"/>
    </source>
</evidence>
<dbReference type="OrthoDB" id="2789670at2759"/>
<evidence type="ECO:0000256" key="3">
    <source>
        <dbReference type="ARBA" id="ARBA00004406"/>
    </source>
</evidence>